<proteinExistence type="inferred from homology"/>
<evidence type="ECO:0000256" key="1">
    <source>
        <dbReference type="ARBA" id="ARBA00004162"/>
    </source>
</evidence>
<keyword evidence="6" id="KW-0256">Endoplasmic reticulum</keyword>
<evidence type="ECO:0000259" key="12">
    <source>
        <dbReference type="Pfam" id="PF03007"/>
    </source>
</evidence>
<dbReference type="Proteomes" id="UP000515123">
    <property type="component" value="Linkage group 16"/>
</dbReference>
<comment type="pathway">
    <text evidence="4">Lipid metabolism.</text>
</comment>
<evidence type="ECO:0000256" key="4">
    <source>
        <dbReference type="ARBA" id="ARBA00005189"/>
    </source>
</evidence>
<reference evidence="14" key="1">
    <citation type="journal article" date="2015" name="Nat. Genet.">
        <title>The pineapple genome and the evolution of CAM photosynthesis.</title>
        <authorList>
            <person name="Ming R."/>
            <person name="VanBuren R."/>
            <person name="Wai C.M."/>
            <person name="Tang H."/>
            <person name="Schatz M.C."/>
            <person name="Bowers J.E."/>
            <person name="Lyons E."/>
            <person name="Wang M.L."/>
            <person name="Chen J."/>
            <person name="Biggers E."/>
            <person name="Zhang J."/>
            <person name="Huang L."/>
            <person name="Zhang L."/>
            <person name="Miao W."/>
            <person name="Zhang J."/>
            <person name="Ye Z."/>
            <person name="Miao C."/>
            <person name="Lin Z."/>
            <person name="Wang H."/>
            <person name="Zhou H."/>
            <person name="Yim W.C."/>
            <person name="Priest H.D."/>
            <person name="Zheng C."/>
            <person name="Woodhouse M."/>
            <person name="Edger P.P."/>
            <person name="Guyot R."/>
            <person name="Guo H.B."/>
            <person name="Guo H."/>
            <person name="Zheng G."/>
            <person name="Singh R."/>
            <person name="Sharma A."/>
            <person name="Min X."/>
            <person name="Zheng Y."/>
            <person name="Lee H."/>
            <person name="Gurtowski J."/>
            <person name="Sedlazeck F.J."/>
            <person name="Harkess A."/>
            <person name="McKain M.R."/>
            <person name="Liao Z."/>
            <person name="Fang J."/>
            <person name="Liu J."/>
            <person name="Zhang X."/>
            <person name="Zhang Q."/>
            <person name="Hu W."/>
            <person name="Qin Y."/>
            <person name="Wang K."/>
            <person name="Chen L.Y."/>
            <person name="Shirley N."/>
            <person name="Lin Y.R."/>
            <person name="Liu L.Y."/>
            <person name="Hernandez A.G."/>
            <person name="Wright C.L."/>
            <person name="Bulone V."/>
            <person name="Tuskan G.A."/>
            <person name="Heath K."/>
            <person name="Zee F."/>
            <person name="Moore P.H."/>
            <person name="Sunkar R."/>
            <person name="Leebens-Mack J.H."/>
            <person name="Mockler T."/>
            <person name="Bennetzen J.L."/>
            <person name="Freeling M."/>
            <person name="Sankoff D."/>
            <person name="Paterson A.H."/>
            <person name="Zhu X."/>
            <person name="Yang X."/>
            <person name="Smith J.A."/>
            <person name="Cushman J.C."/>
            <person name="Paull R.E."/>
            <person name="Yu Q."/>
        </authorList>
    </citation>
    <scope>NUCLEOTIDE SEQUENCE [LARGE SCALE GENOMIC DNA]</scope>
    <source>
        <strain evidence="14">cv. F153</strain>
    </source>
</reference>
<dbReference type="Pfam" id="PF03007">
    <property type="entry name" value="WS_DGAT_cat"/>
    <property type="match status" value="1"/>
</dbReference>
<dbReference type="PANTHER" id="PTHR31650">
    <property type="entry name" value="O-ACYLTRANSFERASE (WSD1-LIKE) FAMILY PROTEIN"/>
    <property type="match status" value="1"/>
</dbReference>
<feature type="domain" description="O-acyltransferase WSD1-like N-terminal" evidence="12">
    <location>
        <begin position="86"/>
        <end position="287"/>
    </location>
</feature>
<protein>
    <submittedName>
        <fullName evidence="15">O-acyltransferase WSD1-like</fullName>
    </submittedName>
</protein>
<evidence type="ECO:0000256" key="2">
    <source>
        <dbReference type="ARBA" id="ARBA00004586"/>
    </source>
</evidence>
<evidence type="ECO:0000256" key="6">
    <source>
        <dbReference type="ARBA" id="ARBA00022824"/>
    </source>
</evidence>
<evidence type="ECO:0000256" key="7">
    <source>
        <dbReference type="ARBA" id="ARBA00023315"/>
    </source>
</evidence>
<evidence type="ECO:0000256" key="5">
    <source>
        <dbReference type="ARBA" id="ARBA00022679"/>
    </source>
</evidence>
<dbReference type="PANTHER" id="PTHR31650:SF34">
    <property type="entry name" value="O-ACYLTRANSFERASE WSD1-LIKE ISOFORM X1"/>
    <property type="match status" value="1"/>
</dbReference>
<feature type="compositionally biased region" description="Acidic residues" evidence="11">
    <location>
        <begin position="17"/>
        <end position="28"/>
    </location>
</feature>
<accession>A0A6P5GBP5</accession>
<reference evidence="15" key="2">
    <citation type="submission" date="2025-08" db="UniProtKB">
        <authorList>
            <consortium name="RefSeq"/>
        </authorList>
    </citation>
    <scope>IDENTIFICATION</scope>
    <source>
        <tissue evidence="15">Leaf</tissue>
    </source>
</reference>
<dbReference type="OrthoDB" id="619536at2759"/>
<sequence>MAVASKGGEELAMKREEEEEEEEEEEAMEAPVSPIGQYFNSDALSISILGIFESEVAIDEAPVMSTLENVFITLHPRFSSIMVRDDHGNQRWERVAVDLNQHVKSPTFPGGLTTYDKQVKQYMTKIANDKLPQNRPLWDLHIMNYPTAAAAATVVLKLHHALGDGYSLMGAIFSCVRRADDPSRPLTFPHYKPRGPGTAAAAAGKEGGKASAAWRSVRRGVAVGFNTVRDFGWSLLKSNALEDGRSALRSGVAGVEFLPVEISAVAFAMEDIKRIKDKLGATVNDVVAGVMFYATRLYVQAAQKNGGGDEKQPAMTALVLLNTRLVTGYQSVAEMTRGRTKSPWGNHFAFLHVSVPSCGADASAADPVSFVLEAKRTIKAKRASLAVFLTGHLLEALRKLRGAEAAARYLHATLRNTSMGITNLPGPVEKMSIAGHPVKSLYFMVVGSPQSLTVTALSYMGQLKIAVGAEKGFINSELLVSCMEKSFERILEASVGKKT</sequence>
<keyword evidence="14" id="KW-1185">Reference proteome</keyword>
<keyword evidence="5" id="KW-0808">Transferase</keyword>
<evidence type="ECO:0000256" key="10">
    <source>
        <dbReference type="ARBA" id="ARBA00048109"/>
    </source>
</evidence>
<comment type="catalytic activity">
    <reaction evidence="9">
        <text>a long chain fatty alcohol + a fatty acyl-CoA = a long-chain alcohol wax ester + CoA</text>
        <dbReference type="Rhea" id="RHEA:38443"/>
        <dbReference type="ChEBI" id="CHEBI:17135"/>
        <dbReference type="ChEBI" id="CHEBI:57287"/>
        <dbReference type="ChEBI" id="CHEBI:77636"/>
        <dbReference type="ChEBI" id="CHEBI:235323"/>
        <dbReference type="EC" id="2.3.1.75"/>
    </reaction>
</comment>
<evidence type="ECO:0000256" key="8">
    <source>
        <dbReference type="ARBA" id="ARBA00024360"/>
    </source>
</evidence>
<comment type="pathway">
    <text evidence="3">Glycerolipid metabolism; triacylglycerol biosynthesis.</text>
</comment>
<dbReference type="RefSeq" id="XP_020106041.1">
    <property type="nucleotide sequence ID" value="XM_020250452.1"/>
</dbReference>
<dbReference type="Gramene" id="Aco006016.1.mrna1">
    <property type="protein sequence ID" value="Aco006016.1.mrna1"/>
    <property type="gene ID" value="Aco006016.1.path1"/>
</dbReference>
<dbReference type="Pfam" id="PF06974">
    <property type="entry name" value="WS_DGAT_C"/>
    <property type="match status" value="1"/>
</dbReference>
<evidence type="ECO:0000313" key="14">
    <source>
        <dbReference type="Proteomes" id="UP000515123"/>
    </source>
</evidence>
<dbReference type="GO" id="GO:0004144">
    <property type="term" value="F:diacylglycerol O-acyltransferase activity"/>
    <property type="evidence" value="ECO:0007669"/>
    <property type="project" value="UniProtKB-EC"/>
</dbReference>
<comment type="catalytic activity">
    <reaction evidence="10">
        <text>an acyl-CoA + a 1,2-diacyl-sn-glycerol = a triacyl-sn-glycerol + CoA</text>
        <dbReference type="Rhea" id="RHEA:10868"/>
        <dbReference type="ChEBI" id="CHEBI:17815"/>
        <dbReference type="ChEBI" id="CHEBI:57287"/>
        <dbReference type="ChEBI" id="CHEBI:58342"/>
        <dbReference type="ChEBI" id="CHEBI:64615"/>
        <dbReference type="EC" id="2.3.1.20"/>
    </reaction>
</comment>
<feature type="domain" description="O-acyltransferase WSD1 C-terminal" evidence="13">
    <location>
        <begin position="344"/>
        <end position="490"/>
    </location>
</feature>
<dbReference type="GO" id="GO:0047196">
    <property type="term" value="F:long-chain-alcohol O-fatty-acyltransferase activity"/>
    <property type="evidence" value="ECO:0007669"/>
    <property type="project" value="UniProtKB-EC"/>
</dbReference>
<dbReference type="GO" id="GO:0019432">
    <property type="term" value="P:triglyceride biosynthetic process"/>
    <property type="evidence" value="ECO:0007669"/>
    <property type="project" value="UniProtKB-UniPathway"/>
</dbReference>
<evidence type="ECO:0000256" key="9">
    <source>
        <dbReference type="ARBA" id="ARBA00047604"/>
    </source>
</evidence>
<evidence type="ECO:0000259" key="13">
    <source>
        <dbReference type="Pfam" id="PF06974"/>
    </source>
</evidence>
<dbReference type="InterPro" id="IPR045034">
    <property type="entry name" value="O-acyltransferase_WSD1-like"/>
</dbReference>
<dbReference type="InterPro" id="IPR004255">
    <property type="entry name" value="O-acyltransferase_WSD1_N"/>
</dbReference>
<dbReference type="UniPathway" id="UPA00282"/>
<gene>
    <name evidence="15" type="primary">LOC109722395</name>
</gene>
<comment type="subcellular location">
    <subcellularLocation>
        <location evidence="1">Cell membrane</location>
        <topology evidence="1">Single-pass membrane protein</topology>
    </subcellularLocation>
    <subcellularLocation>
        <location evidence="2">Endoplasmic reticulum membrane</location>
    </subcellularLocation>
</comment>
<dbReference type="GO" id="GO:0005789">
    <property type="term" value="C:endoplasmic reticulum membrane"/>
    <property type="evidence" value="ECO:0007669"/>
    <property type="project" value="UniProtKB-SubCell"/>
</dbReference>
<dbReference type="GO" id="GO:0005886">
    <property type="term" value="C:plasma membrane"/>
    <property type="evidence" value="ECO:0007669"/>
    <property type="project" value="UniProtKB-SubCell"/>
</dbReference>
<dbReference type="GeneID" id="109722395"/>
<evidence type="ECO:0000313" key="15">
    <source>
        <dbReference type="RefSeq" id="XP_020106041.1"/>
    </source>
</evidence>
<dbReference type="AlphaFoldDB" id="A0A6P5GBP5"/>
<feature type="region of interest" description="Disordered" evidence="11">
    <location>
        <begin position="1"/>
        <end position="31"/>
    </location>
</feature>
<evidence type="ECO:0000256" key="3">
    <source>
        <dbReference type="ARBA" id="ARBA00004771"/>
    </source>
</evidence>
<organism evidence="14 15">
    <name type="scientific">Ananas comosus</name>
    <name type="common">Pineapple</name>
    <name type="synonym">Ananas ananas</name>
    <dbReference type="NCBI Taxonomy" id="4615"/>
    <lineage>
        <taxon>Eukaryota</taxon>
        <taxon>Viridiplantae</taxon>
        <taxon>Streptophyta</taxon>
        <taxon>Embryophyta</taxon>
        <taxon>Tracheophyta</taxon>
        <taxon>Spermatophyta</taxon>
        <taxon>Magnoliopsida</taxon>
        <taxon>Liliopsida</taxon>
        <taxon>Poales</taxon>
        <taxon>Bromeliaceae</taxon>
        <taxon>Bromelioideae</taxon>
        <taxon>Ananas</taxon>
    </lineage>
</organism>
<keyword evidence="7" id="KW-0012">Acyltransferase</keyword>
<comment type="similarity">
    <text evidence="8">In the N-terminal section; belongs to the long-chain O-acyltransferase family.</text>
</comment>
<feature type="compositionally biased region" description="Basic and acidic residues" evidence="11">
    <location>
        <begin position="7"/>
        <end position="16"/>
    </location>
</feature>
<dbReference type="InterPro" id="IPR009721">
    <property type="entry name" value="O-acyltransferase_WSD1_C"/>
</dbReference>
<evidence type="ECO:0000256" key="11">
    <source>
        <dbReference type="SAM" id="MobiDB-lite"/>
    </source>
</evidence>
<name>A0A6P5GBP5_ANACO</name>